<comment type="caution">
    <text evidence="4">The sequence shown here is derived from an EMBL/GenBank/DDBJ whole genome shotgun (WGS) entry which is preliminary data.</text>
</comment>
<sequence length="302" mass="34671">MVHSTSKINSLQRPVTPPRTRRRRVLPSFICRFLFSRSSVLWLVFMILFLLREAYFLYQRMTVIFPDQLADPKFHQWVLLKNTCTETLLGPSQCFTAGNSAVDVRVLGLALNISIAALDKSRIDISALLDNRNKRRDHLTIPQKDSLGRCMALIERTLHHLQAARAGADLDSSKTCRRHRNLELLLSMAVEDQESCLRDVPIGDDGSVGQNRLKSIIKELEFPNLRMVNSALALARELEKSCWENVNSRERKISKSNHSHRHPPMLYRSPRRPAWSGKKTAGVVEDKKTVQRRSSSDDYWEL</sequence>
<evidence type="ECO:0000259" key="3">
    <source>
        <dbReference type="Pfam" id="PF04043"/>
    </source>
</evidence>
<dbReference type="AlphaFoldDB" id="A0A9Q0JZ86"/>
<evidence type="ECO:0000313" key="5">
    <source>
        <dbReference type="Proteomes" id="UP001141806"/>
    </source>
</evidence>
<evidence type="ECO:0000256" key="2">
    <source>
        <dbReference type="SAM" id="Phobius"/>
    </source>
</evidence>
<keyword evidence="2" id="KW-1133">Transmembrane helix</keyword>
<name>A0A9Q0JZ86_9MAGN</name>
<dbReference type="Gene3D" id="1.20.140.40">
    <property type="entry name" value="Invertase/pectin methylesterase inhibitor family protein"/>
    <property type="match status" value="1"/>
</dbReference>
<organism evidence="4 5">
    <name type="scientific">Protea cynaroides</name>
    <dbReference type="NCBI Taxonomy" id="273540"/>
    <lineage>
        <taxon>Eukaryota</taxon>
        <taxon>Viridiplantae</taxon>
        <taxon>Streptophyta</taxon>
        <taxon>Embryophyta</taxon>
        <taxon>Tracheophyta</taxon>
        <taxon>Spermatophyta</taxon>
        <taxon>Magnoliopsida</taxon>
        <taxon>Proteales</taxon>
        <taxon>Proteaceae</taxon>
        <taxon>Protea</taxon>
    </lineage>
</organism>
<dbReference type="GO" id="GO:0004857">
    <property type="term" value="F:enzyme inhibitor activity"/>
    <property type="evidence" value="ECO:0007669"/>
    <property type="project" value="InterPro"/>
</dbReference>
<evidence type="ECO:0000313" key="4">
    <source>
        <dbReference type="EMBL" id="KAJ4958039.1"/>
    </source>
</evidence>
<dbReference type="InterPro" id="IPR006501">
    <property type="entry name" value="Pectinesterase_inhib_dom"/>
</dbReference>
<keyword evidence="2" id="KW-0812">Transmembrane</keyword>
<feature type="region of interest" description="Disordered" evidence="1">
    <location>
        <begin position="249"/>
        <end position="302"/>
    </location>
</feature>
<protein>
    <recommendedName>
        <fullName evidence="3">Pectinesterase inhibitor domain-containing protein</fullName>
    </recommendedName>
</protein>
<accession>A0A9Q0JZ86</accession>
<dbReference type="Pfam" id="PF04043">
    <property type="entry name" value="PMEI"/>
    <property type="match status" value="1"/>
</dbReference>
<dbReference type="Proteomes" id="UP001141806">
    <property type="component" value="Unassembled WGS sequence"/>
</dbReference>
<proteinExistence type="predicted"/>
<gene>
    <name evidence="4" type="ORF">NE237_025150</name>
</gene>
<reference evidence="4" key="1">
    <citation type="journal article" date="2023" name="Plant J.">
        <title>The genome of the king protea, Protea cynaroides.</title>
        <authorList>
            <person name="Chang J."/>
            <person name="Duong T.A."/>
            <person name="Schoeman C."/>
            <person name="Ma X."/>
            <person name="Roodt D."/>
            <person name="Barker N."/>
            <person name="Li Z."/>
            <person name="Van de Peer Y."/>
            <person name="Mizrachi E."/>
        </authorList>
    </citation>
    <scope>NUCLEOTIDE SEQUENCE</scope>
    <source>
        <tissue evidence="4">Young leaves</tissue>
    </source>
</reference>
<feature type="domain" description="Pectinesterase inhibitor" evidence="3">
    <location>
        <begin position="80"/>
        <end position="200"/>
    </location>
</feature>
<keyword evidence="2" id="KW-0472">Membrane</keyword>
<dbReference type="SUPFAM" id="SSF101148">
    <property type="entry name" value="Plant invertase/pectin methylesterase inhibitor"/>
    <property type="match status" value="1"/>
</dbReference>
<dbReference type="EMBL" id="JAMYWD010000010">
    <property type="protein sequence ID" value="KAJ4958039.1"/>
    <property type="molecule type" value="Genomic_DNA"/>
</dbReference>
<keyword evidence="5" id="KW-1185">Reference proteome</keyword>
<evidence type="ECO:0000256" key="1">
    <source>
        <dbReference type="SAM" id="MobiDB-lite"/>
    </source>
</evidence>
<feature type="compositionally biased region" description="Basic residues" evidence="1">
    <location>
        <begin position="254"/>
        <end position="263"/>
    </location>
</feature>
<dbReference type="InterPro" id="IPR035513">
    <property type="entry name" value="Invertase/methylesterase_inhib"/>
</dbReference>
<feature type="transmembrane region" description="Helical" evidence="2">
    <location>
        <begin position="29"/>
        <end position="51"/>
    </location>
</feature>